<feature type="region of interest" description="Disordered" evidence="1">
    <location>
        <begin position="66"/>
        <end position="100"/>
    </location>
</feature>
<reference evidence="3" key="1">
    <citation type="journal article" date="2010" name="PLoS Negl. Trop. Dis.">
        <title>The genome sequence of Trypanosoma brucei gambiense, causative agent of chronic human african trypanosomiasis.</title>
        <authorList>
            <person name="Jackson A.P."/>
            <person name="Sanders M."/>
            <person name="Berry A."/>
            <person name="McQuillan J."/>
            <person name="Aslett M.A."/>
            <person name="Quail M.A."/>
            <person name="Chukualim B."/>
            <person name="Capewell P."/>
            <person name="MacLeod A."/>
            <person name="Melville S.E."/>
            <person name="Gibson W."/>
            <person name="Barry J.D."/>
            <person name="Berriman M."/>
            <person name="Hertz-Fowler C."/>
        </authorList>
    </citation>
    <scope>NUCLEOTIDE SEQUENCE [LARGE SCALE GENOMIC DNA]</scope>
    <source>
        <strain evidence="3">MHOM/CI/86/DAL972</strain>
    </source>
</reference>
<dbReference type="Proteomes" id="UP000002316">
    <property type="component" value="Chromosome 5"/>
</dbReference>
<dbReference type="EMBL" id="FN554968">
    <property type="protein sequence ID" value="CBH11142.1"/>
    <property type="molecule type" value="Genomic_DNA"/>
</dbReference>
<accession>C9ZP14</accession>
<evidence type="ECO:0000313" key="2">
    <source>
        <dbReference type="EMBL" id="CBH11142.1"/>
    </source>
</evidence>
<evidence type="ECO:0000313" key="3">
    <source>
        <dbReference type="Proteomes" id="UP000002316"/>
    </source>
</evidence>
<dbReference type="KEGG" id="tbg:TbgDal_V2800"/>
<feature type="region of interest" description="Disordered" evidence="1">
    <location>
        <begin position="164"/>
        <end position="198"/>
    </location>
</feature>
<dbReference type="GeneID" id="23861271"/>
<dbReference type="RefSeq" id="XP_011773429.1">
    <property type="nucleotide sequence ID" value="XM_011775127.1"/>
</dbReference>
<sequence>MAGFNIDGRVGHPGRLSGPPGRVPVPQSGHPNPVAVYFQAAPFPVTAAFAAPQLVGPPPVFFYRRGANHPGPAPRPPAPPPRRQLGVDPSPPPPRFRENRNLFSAGEVVGFIRLTRRWDEKAAGRGAAHHARGPPNFEWPPAPGDPWQVLEDWSETRARWWRSSRADLRAPRRRRPSGPRSKKKNLRPLEKGVVVPRH</sequence>
<feature type="region of interest" description="Disordered" evidence="1">
    <location>
        <begin position="1"/>
        <end position="31"/>
    </location>
</feature>
<feature type="compositionally biased region" description="Pro residues" evidence="1">
    <location>
        <begin position="71"/>
        <end position="82"/>
    </location>
</feature>
<name>C9ZP14_TRYB9</name>
<dbReference type="AlphaFoldDB" id="C9ZP14"/>
<proteinExistence type="predicted"/>
<protein>
    <submittedName>
        <fullName evidence="2">Uncharacterized protein</fullName>
    </submittedName>
</protein>
<gene>
    <name evidence="2" type="ORF">TbgDal_V2800</name>
</gene>
<organism evidence="2 3">
    <name type="scientific">Trypanosoma brucei gambiense (strain MHOM/CI/86/DAL972)</name>
    <dbReference type="NCBI Taxonomy" id="679716"/>
    <lineage>
        <taxon>Eukaryota</taxon>
        <taxon>Discoba</taxon>
        <taxon>Euglenozoa</taxon>
        <taxon>Kinetoplastea</taxon>
        <taxon>Metakinetoplastina</taxon>
        <taxon>Trypanosomatida</taxon>
        <taxon>Trypanosomatidae</taxon>
        <taxon>Trypanosoma</taxon>
    </lineage>
</organism>
<evidence type="ECO:0000256" key="1">
    <source>
        <dbReference type="SAM" id="MobiDB-lite"/>
    </source>
</evidence>
<feature type="compositionally biased region" description="Basic residues" evidence="1">
    <location>
        <begin position="171"/>
        <end position="186"/>
    </location>
</feature>